<name>A0AC61PJG1_9FIRM</name>
<protein>
    <submittedName>
        <fullName evidence="1">Uncharacterized protein</fullName>
    </submittedName>
</protein>
<organism evidence="1 2">
    <name type="scientific">Aristaeella lactis</name>
    <dbReference type="NCBI Taxonomy" id="3046383"/>
    <lineage>
        <taxon>Bacteria</taxon>
        <taxon>Bacillati</taxon>
        <taxon>Bacillota</taxon>
        <taxon>Clostridia</taxon>
        <taxon>Eubacteriales</taxon>
        <taxon>Aristaeellaceae</taxon>
        <taxon>Aristaeella</taxon>
    </lineage>
</organism>
<sequence length="501" mass="56300">MEKRDSLMKMKMVAFGLVLSLLLFTVYAGAEETIIVNPESAPGTAEETAAMVDAVLKETMESTEIQSFFADEVTVVTETVPSDWYADEPQTVYTLRHGGEKLRFMKETVGEADESGRYPLYITLHGGGGGPEEMNNDQWIDMFHYYRRSVENGIYVSVRGVSDTWDLHFREETYPLLDELITYMSVMEHADQNRVYLLGFSAGGDGVYQLAPRLADRFAAVNMSSGHPNGVSLLNTANCPICLQAGIRDYYTEDAKRSVRCAEFEKTLEDYRDKYGFGYEHQVWIHVPEGHNYIDYADSHGLVLADPTAFAEREEAEDMLTAMLQVTQEKLDTDDIIYLSYWVYGDDEAFDQAVTSLVGDTFGLELAEANTNAVRWVSQYVRNPVPPELVWDLGTRAAGREITSWYWLEAEPSVNTGIIRASFDSVSNTYTVIPDEAVNGDFAILFLAGMVDTGRPVTLITPKGEYTLQVNPSEKLALESFRERMDPDMICVGKILYSDLK</sequence>
<comment type="caution">
    <text evidence="1">The sequence shown here is derived from an EMBL/GenBank/DDBJ whole genome shotgun (WGS) entry which is preliminary data.</text>
</comment>
<keyword evidence="2" id="KW-1185">Reference proteome</keyword>
<evidence type="ECO:0000313" key="2">
    <source>
        <dbReference type="Proteomes" id="UP000192328"/>
    </source>
</evidence>
<reference evidence="1" key="1">
    <citation type="submission" date="2017-04" db="EMBL/GenBank/DDBJ databases">
        <authorList>
            <person name="Varghese N."/>
            <person name="Submissions S."/>
        </authorList>
    </citation>
    <scope>NUCLEOTIDE SEQUENCE</scope>
    <source>
        <strain evidence="1">WTE2008</strain>
    </source>
</reference>
<gene>
    <name evidence="1" type="ORF">SAMN06297397_0949</name>
</gene>
<evidence type="ECO:0000313" key="1">
    <source>
        <dbReference type="EMBL" id="SMC43611.1"/>
    </source>
</evidence>
<proteinExistence type="predicted"/>
<accession>A0AC61PJG1</accession>
<dbReference type="Proteomes" id="UP000192328">
    <property type="component" value="Unassembled WGS sequence"/>
</dbReference>
<dbReference type="EMBL" id="FWXZ01000001">
    <property type="protein sequence ID" value="SMC43611.1"/>
    <property type="molecule type" value="Genomic_DNA"/>
</dbReference>